<keyword evidence="5" id="KW-0812">Transmembrane</keyword>
<gene>
    <name evidence="16" type="ORF">KFL_000990230</name>
</gene>
<evidence type="ECO:0000256" key="2">
    <source>
        <dbReference type="ARBA" id="ARBA00004648"/>
    </source>
</evidence>
<dbReference type="GO" id="GO:0005783">
    <property type="term" value="C:endoplasmic reticulum"/>
    <property type="evidence" value="ECO:0000318"/>
    <property type="project" value="GO_Central"/>
</dbReference>
<dbReference type="EC" id="1.14.11.2" evidence="4"/>
<comment type="subcellular location">
    <subcellularLocation>
        <location evidence="2">Endoplasmic reticulum membrane</location>
        <topology evidence="2">Single-pass type II membrane protein</topology>
    </subcellularLocation>
</comment>
<evidence type="ECO:0000256" key="5">
    <source>
        <dbReference type="ARBA" id="ARBA00022692"/>
    </source>
</evidence>
<sequence length="299" mass="32863">MWIGQPDDLPGWLGEVSTQTAKQLRGEVIQQVVPKPGWSVNPSQIEHLSWNPRAWLYHNFLTDEECDHLVAMARDKLEHSTVVDNDSGQGVSSEVRTSSGMFVLRAQDAVVAGIEDKIAAWTFLPVENGEALQILRYQHGQKYDPHHDFFSDKVNIQRGGHRIATVLMYLNTVGKGGETVFPTATPHPRQKDGTWSECAQKGLAVKPRKGDALLFFSLHPDASTDPSSLHGACPVEKGEKWSAPKWIHVADFDGPKVVPGQCADLDGRCPGWAATGECTKNPGYMVGSTGHCRKSCRVC</sequence>
<dbReference type="GO" id="GO:0031418">
    <property type="term" value="F:L-ascorbic acid binding"/>
    <property type="evidence" value="ECO:0007669"/>
    <property type="project" value="InterPro"/>
</dbReference>
<organism evidence="16 17">
    <name type="scientific">Klebsormidium nitens</name>
    <name type="common">Green alga</name>
    <name type="synonym">Ulothrix nitens</name>
    <dbReference type="NCBI Taxonomy" id="105231"/>
    <lineage>
        <taxon>Eukaryota</taxon>
        <taxon>Viridiplantae</taxon>
        <taxon>Streptophyta</taxon>
        <taxon>Klebsormidiophyceae</taxon>
        <taxon>Klebsormidiales</taxon>
        <taxon>Klebsormidiaceae</taxon>
        <taxon>Klebsormidium</taxon>
    </lineage>
</organism>
<dbReference type="GO" id="GO:0005789">
    <property type="term" value="C:endoplasmic reticulum membrane"/>
    <property type="evidence" value="ECO:0007669"/>
    <property type="project" value="UniProtKB-SubCell"/>
</dbReference>
<feature type="domain" description="Fe2OG dioxygenase" evidence="15">
    <location>
        <begin position="128"/>
        <end position="249"/>
    </location>
</feature>
<dbReference type="InterPro" id="IPR044862">
    <property type="entry name" value="Pro_4_hyd_alph_FE2OG_OXY"/>
</dbReference>
<accession>A0A1Y1HV82</accession>
<dbReference type="EMBL" id="DF237048">
    <property type="protein sequence ID" value="GAQ82073.1"/>
    <property type="molecule type" value="Genomic_DNA"/>
</dbReference>
<evidence type="ECO:0000259" key="15">
    <source>
        <dbReference type="PROSITE" id="PS51471"/>
    </source>
</evidence>
<evidence type="ECO:0000256" key="1">
    <source>
        <dbReference type="ARBA" id="ARBA00001961"/>
    </source>
</evidence>
<keyword evidence="9" id="KW-1133">Transmembrane helix</keyword>
<keyword evidence="13" id="KW-0325">Glycoprotein</keyword>
<dbReference type="Pfam" id="PF13640">
    <property type="entry name" value="2OG-FeII_Oxy_3"/>
    <property type="match status" value="1"/>
</dbReference>
<keyword evidence="6" id="KW-0479">Metal-binding</keyword>
<dbReference type="Proteomes" id="UP000054558">
    <property type="component" value="Unassembled WGS sequence"/>
</dbReference>
<keyword evidence="17" id="KW-1185">Reference proteome</keyword>
<evidence type="ECO:0000256" key="11">
    <source>
        <dbReference type="ARBA" id="ARBA00023004"/>
    </source>
</evidence>
<dbReference type="InterPro" id="IPR006620">
    <property type="entry name" value="Pro_4_hyd_alph"/>
</dbReference>
<dbReference type="FunFam" id="2.60.120.620:FF:000002">
    <property type="entry name" value="Prolyl 4-hydroxylase 4"/>
    <property type="match status" value="1"/>
</dbReference>
<dbReference type="AlphaFoldDB" id="A0A1Y1HV82"/>
<keyword evidence="7" id="KW-0223">Dioxygenase</keyword>
<dbReference type="Gene3D" id="2.60.120.620">
    <property type="entry name" value="q2cbj1_9rhob like domain"/>
    <property type="match status" value="1"/>
</dbReference>
<dbReference type="GO" id="GO:0004656">
    <property type="term" value="F:procollagen-proline 4-dioxygenase activity"/>
    <property type="evidence" value="ECO:0000318"/>
    <property type="project" value="GO_Central"/>
</dbReference>
<dbReference type="PANTHER" id="PTHR10869:SF238">
    <property type="entry name" value="PROLYL 4-HYDROXYLASE 6-RELATED"/>
    <property type="match status" value="1"/>
</dbReference>
<dbReference type="PROSITE" id="PS51471">
    <property type="entry name" value="FE2OG_OXY"/>
    <property type="match status" value="1"/>
</dbReference>
<evidence type="ECO:0000256" key="13">
    <source>
        <dbReference type="ARBA" id="ARBA00023180"/>
    </source>
</evidence>
<dbReference type="STRING" id="105231.A0A1Y1HV82"/>
<dbReference type="GO" id="GO:0005506">
    <property type="term" value="F:iron ion binding"/>
    <property type="evidence" value="ECO:0007669"/>
    <property type="project" value="InterPro"/>
</dbReference>
<dbReference type="OrthoDB" id="420380at2759"/>
<evidence type="ECO:0000256" key="10">
    <source>
        <dbReference type="ARBA" id="ARBA00023002"/>
    </source>
</evidence>
<evidence type="ECO:0000256" key="6">
    <source>
        <dbReference type="ARBA" id="ARBA00022723"/>
    </source>
</evidence>
<dbReference type="OMA" id="DSWSHCA"/>
<evidence type="ECO:0000256" key="7">
    <source>
        <dbReference type="ARBA" id="ARBA00022964"/>
    </source>
</evidence>
<protein>
    <recommendedName>
        <fullName evidence="4">procollagen-proline 4-dioxygenase</fullName>
        <ecNumber evidence="4">1.14.11.2</ecNumber>
    </recommendedName>
</protein>
<dbReference type="SMART" id="SM00254">
    <property type="entry name" value="ShKT"/>
    <property type="match status" value="1"/>
</dbReference>
<proteinExistence type="inferred from homology"/>
<evidence type="ECO:0000256" key="12">
    <source>
        <dbReference type="ARBA" id="ARBA00023136"/>
    </source>
</evidence>
<evidence type="ECO:0000313" key="17">
    <source>
        <dbReference type="Proteomes" id="UP000054558"/>
    </source>
</evidence>
<name>A0A1Y1HV82_KLENI</name>
<evidence type="ECO:0000256" key="8">
    <source>
        <dbReference type="ARBA" id="ARBA00022968"/>
    </source>
</evidence>
<keyword evidence="11" id="KW-0408">Iron</keyword>
<reference evidence="16 17" key="1">
    <citation type="journal article" date="2014" name="Nat. Commun.">
        <title>Klebsormidium flaccidum genome reveals primary factors for plant terrestrial adaptation.</title>
        <authorList>
            <person name="Hori K."/>
            <person name="Maruyama F."/>
            <person name="Fujisawa T."/>
            <person name="Togashi T."/>
            <person name="Yamamoto N."/>
            <person name="Seo M."/>
            <person name="Sato S."/>
            <person name="Yamada T."/>
            <person name="Mori H."/>
            <person name="Tajima N."/>
            <person name="Moriyama T."/>
            <person name="Ikeuchi M."/>
            <person name="Watanabe M."/>
            <person name="Wada H."/>
            <person name="Kobayashi K."/>
            <person name="Saito M."/>
            <person name="Masuda T."/>
            <person name="Sasaki-Sekimoto Y."/>
            <person name="Mashiguchi K."/>
            <person name="Awai K."/>
            <person name="Shimojima M."/>
            <person name="Masuda S."/>
            <person name="Iwai M."/>
            <person name="Nobusawa T."/>
            <person name="Narise T."/>
            <person name="Kondo S."/>
            <person name="Saito H."/>
            <person name="Sato R."/>
            <person name="Murakawa M."/>
            <person name="Ihara Y."/>
            <person name="Oshima-Yamada Y."/>
            <person name="Ohtaka K."/>
            <person name="Satoh M."/>
            <person name="Sonobe K."/>
            <person name="Ishii M."/>
            <person name="Ohtani R."/>
            <person name="Kanamori-Sato M."/>
            <person name="Honoki R."/>
            <person name="Miyazaki D."/>
            <person name="Mochizuki H."/>
            <person name="Umetsu J."/>
            <person name="Higashi K."/>
            <person name="Shibata D."/>
            <person name="Kamiya Y."/>
            <person name="Sato N."/>
            <person name="Nakamura Y."/>
            <person name="Tabata S."/>
            <person name="Ida S."/>
            <person name="Kurokawa K."/>
            <person name="Ohta H."/>
        </authorList>
    </citation>
    <scope>NUCLEOTIDE SEQUENCE [LARGE SCALE GENOMIC DNA]</scope>
    <source>
        <strain evidence="16 17">NIES-2285</strain>
    </source>
</reference>
<comment type="catalytic activity">
    <reaction evidence="14">
        <text>L-prolyl-[collagen] + 2-oxoglutarate + O2 = trans-4-hydroxy-L-prolyl-[collagen] + succinate + CO2</text>
        <dbReference type="Rhea" id="RHEA:18945"/>
        <dbReference type="Rhea" id="RHEA-COMP:11676"/>
        <dbReference type="Rhea" id="RHEA-COMP:11680"/>
        <dbReference type="ChEBI" id="CHEBI:15379"/>
        <dbReference type="ChEBI" id="CHEBI:16526"/>
        <dbReference type="ChEBI" id="CHEBI:16810"/>
        <dbReference type="ChEBI" id="CHEBI:30031"/>
        <dbReference type="ChEBI" id="CHEBI:50342"/>
        <dbReference type="ChEBI" id="CHEBI:61965"/>
        <dbReference type="EC" id="1.14.11.2"/>
    </reaction>
</comment>
<keyword evidence="8" id="KW-0735">Signal-anchor</keyword>
<evidence type="ECO:0000256" key="4">
    <source>
        <dbReference type="ARBA" id="ARBA00012269"/>
    </source>
</evidence>
<dbReference type="InterPro" id="IPR003582">
    <property type="entry name" value="ShKT_dom"/>
</dbReference>
<evidence type="ECO:0000256" key="3">
    <source>
        <dbReference type="ARBA" id="ARBA00006511"/>
    </source>
</evidence>
<keyword evidence="10" id="KW-0560">Oxidoreductase</keyword>
<comment type="similarity">
    <text evidence="3">Belongs to the P4HA family.</text>
</comment>
<dbReference type="Pfam" id="PF01549">
    <property type="entry name" value="ShK"/>
    <property type="match status" value="1"/>
</dbReference>
<evidence type="ECO:0000256" key="9">
    <source>
        <dbReference type="ARBA" id="ARBA00022989"/>
    </source>
</evidence>
<evidence type="ECO:0000313" key="16">
    <source>
        <dbReference type="EMBL" id="GAQ82073.1"/>
    </source>
</evidence>
<dbReference type="InterPro" id="IPR045054">
    <property type="entry name" value="P4HA-like"/>
</dbReference>
<dbReference type="InterPro" id="IPR005123">
    <property type="entry name" value="Oxoglu/Fe-dep_dioxygenase_dom"/>
</dbReference>
<dbReference type="SMART" id="SM00702">
    <property type="entry name" value="P4Hc"/>
    <property type="match status" value="1"/>
</dbReference>
<keyword evidence="12" id="KW-0472">Membrane</keyword>
<evidence type="ECO:0000256" key="14">
    <source>
        <dbReference type="ARBA" id="ARBA00049169"/>
    </source>
</evidence>
<comment type="cofactor">
    <cofactor evidence="1">
        <name>L-ascorbate</name>
        <dbReference type="ChEBI" id="CHEBI:38290"/>
    </cofactor>
</comment>
<dbReference type="PANTHER" id="PTHR10869">
    <property type="entry name" value="PROLYL 4-HYDROXYLASE ALPHA SUBUNIT"/>
    <property type="match status" value="1"/>
</dbReference>